<dbReference type="EMBL" id="JAJJMB010005785">
    <property type="protein sequence ID" value="KAI3937322.1"/>
    <property type="molecule type" value="Genomic_DNA"/>
</dbReference>
<feature type="region of interest" description="Disordered" evidence="1">
    <location>
        <begin position="1"/>
        <end position="20"/>
    </location>
</feature>
<evidence type="ECO:0000313" key="2">
    <source>
        <dbReference type="EMBL" id="KAI3937322.1"/>
    </source>
</evidence>
<protein>
    <submittedName>
        <fullName evidence="2">Uncharacterized protein</fullName>
    </submittedName>
</protein>
<reference evidence="2" key="1">
    <citation type="submission" date="2022-04" db="EMBL/GenBank/DDBJ databases">
        <title>A functionally conserved STORR gene fusion in Papaver species that diverged 16.8 million years ago.</title>
        <authorList>
            <person name="Catania T."/>
        </authorList>
    </citation>
    <scope>NUCLEOTIDE SEQUENCE</scope>
    <source>
        <strain evidence="2">S-188037</strain>
    </source>
</reference>
<feature type="non-terminal residue" evidence="2">
    <location>
        <position position="90"/>
    </location>
</feature>
<name>A0AAD4T4C6_9MAGN</name>
<proteinExistence type="predicted"/>
<gene>
    <name evidence="2" type="ORF">MKW98_001893</name>
</gene>
<sequence length="90" mass="10146">MSRCGKSVASSSVRKKKDLSRENLERLVETIADAVKDKKKPSAAADLMEFIKVAGDNRKFSGTKEPTEAEKWLMSIEKVFDVLRTQDKNK</sequence>
<dbReference type="AlphaFoldDB" id="A0AAD4T4C6"/>
<accession>A0AAD4T4C6</accession>
<evidence type="ECO:0000256" key="1">
    <source>
        <dbReference type="SAM" id="MobiDB-lite"/>
    </source>
</evidence>
<dbReference type="Proteomes" id="UP001202328">
    <property type="component" value="Unassembled WGS sequence"/>
</dbReference>
<feature type="compositionally biased region" description="Low complexity" evidence="1">
    <location>
        <begin position="1"/>
        <end position="12"/>
    </location>
</feature>
<evidence type="ECO:0000313" key="3">
    <source>
        <dbReference type="Proteomes" id="UP001202328"/>
    </source>
</evidence>
<keyword evidence="3" id="KW-1185">Reference proteome</keyword>
<comment type="caution">
    <text evidence="2">The sequence shown here is derived from an EMBL/GenBank/DDBJ whole genome shotgun (WGS) entry which is preliminary data.</text>
</comment>
<organism evidence="2 3">
    <name type="scientific">Papaver atlanticum</name>
    <dbReference type="NCBI Taxonomy" id="357466"/>
    <lineage>
        <taxon>Eukaryota</taxon>
        <taxon>Viridiplantae</taxon>
        <taxon>Streptophyta</taxon>
        <taxon>Embryophyta</taxon>
        <taxon>Tracheophyta</taxon>
        <taxon>Spermatophyta</taxon>
        <taxon>Magnoliopsida</taxon>
        <taxon>Ranunculales</taxon>
        <taxon>Papaveraceae</taxon>
        <taxon>Papaveroideae</taxon>
        <taxon>Papaver</taxon>
    </lineage>
</organism>